<accession>A0A561EB86</accession>
<sequence length="210" mass="22216">MKLYADRPDRRRRQVIADALTCVWVVVWIWAGFRVHAQIEGSAAGARRLESGSGSVAQHLSDAGSAVAKIPFVGSGVEKPFKQAAQASGQLQSAGKDIAVNLDRMAWGLGIAVALLPLVVAAICWWLSRGRYARTAGVAATLARLPGGEDLLALRALTELAPSALTAVDSAPAAAWRADDRSVIRALAHAYLDMLALDRVTASPEPEAIE</sequence>
<organism evidence="2 3">
    <name type="scientific">Rudaeicoccus suwonensis</name>
    <dbReference type="NCBI Taxonomy" id="657409"/>
    <lineage>
        <taxon>Bacteria</taxon>
        <taxon>Bacillati</taxon>
        <taxon>Actinomycetota</taxon>
        <taxon>Actinomycetes</taxon>
        <taxon>Micrococcales</taxon>
        <taxon>Dermacoccaceae</taxon>
        <taxon>Rudaeicoccus</taxon>
    </lineage>
</organism>
<dbReference type="RefSeq" id="WP_145227187.1">
    <property type="nucleotide sequence ID" value="NZ_VIVQ01000001.1"/>
</dbReference>
<keyword evidence="3" id="KW-1185">Reference proteome</keyword>
<protein>
    <submittedName>
        <fullName evidence="2">Uncharacterized protein</fullName>
    </submittedName>
</protein>
<comment type="caution">
    <text evidence="2">The sequence shown here is derived from an EMBL/GenBank/DDBJ whole genome shotgun (WGS) entry which is preliminary data.</text>
</comment>
<proteinExistence type="predicted"/>
<evidence type="ECO:0000313" key="2">
    <source>
        <dbReference type="EMBL" id="TWE12869.1"/>
    </source>
</evidence>
<dbReference type="AlphaFoldDB" id="A0A561EB86"/>
<evidence type="ECO:0000256" key="1">
    <source>
        <dbReference type="SAM" id="Phobius"/>
    </source>
</evidence>
<reference evidence="2 3" key="1">
    <citation type="submission" date="2019-06" db="EMBL/GenBank/DDBJ databases">
        <title>Sequencing the genomes of 1000 actinobacteria strains.</title>
        <authorList>
            <person name="Klenk H.-P."/>
        </authorList>
    </citation>
    <scope>NUCLEOTIDE SEQUENCE [LARGE SCALE GENOMIC DNA]</scope>
    <source>
        <strain evidence="2 3">DSM 19560</strain>
    </source>
</reference>
<keyword evidence="1" id="KW-0812">Transmembrane</keyword>
<feature type="transmembrane region" description="Helical" evidence="1">
    <location>
        <begin position="105"/>
        <end position="127"/>
    </location>
</feature>
<feature type="transmembrane region" description="Helical" evidence="1">
    <location>
        <begin position="15"/>
        <end position="33"/>
    </location>
</feature>
<dbReference type="Proteomes" id="UP000318297">
    <property type="component" value="Unassembled WGS sequence"/>
</dbReference>
<keyword evidence="1" id="KW-0472">Membrane</keyword>
<name>A0A561EB86_9MICO</name>
<dbReference type="OrthoDB" id="5198533at2"/>
<dbReference type="EMBL" id="VIVQ01000001">
    <property type="protein sequence ID" value="TWE12869.1"/>
    <property type="molecule type" value="Genomic_DNA"/>
</dbReference>
<gene>
    <name evidence="2" type="ORF">BKA23_1691</name>
</gene>
<evidence type="ECO:0000313" key="3">
    <source>
        <dbReference type="Proteomes" id="UP000318297"/>
    </source>
</evidence>
<keyword evidence="1" id="KW-1133">Transmembrane helix</keyword>